<dbReference type="Gene3D" id="3.20.20.140">
    <property type="entry name" value="Metal-dependent hydrolases"/>
    <property type="match status" value="1"/>
</dbReference>
<name>X0YR34_9ZZZZ</name>
<dbReference type="AlphaFoldDB" id="X0YR34"/>
<organism evidence="1">
    <name type="scientific">marine sediment metagenome</name>
    <dbReference type="NCBI Taxonomy" id="412755"/>
    <lineage>
        <taxon>unclassified sequences</taxon>
        <taxon>metagenomes</taxon>
        <taxon>ecological metagenomes</taxon>
    </lineage>
</organism>
<comment type="caution">
    <text evidence="1">The sequence shown here is derived from an EMBL/GenBank/DDBJ whole genome shotgun (WGS) entry which is preliminary data.</text>
</comment>
<reference evidence="1" key="1">
    <citation type="journal article" date="2014" name="Front. Microbiol.">
        <title>High frequency of phylogenetically diverse reductive dehalogenase-homologous genes in deep subseafloor sedimentary metagenomes.</title>
        <authorList>
            <person name="Kawai M."/>
            <person name="Futagami T."/>
            <person name="Toyoda A."/>
            <person name="Takaki Y."/>
            <person name="Nishi S."/>
            <person name="Hori S."/>
            <person name="Arai W."/>
            <person name="Tsubouchi T."/>
            <person name="Morono Y."/>
            <person name="Uchiyama I."/>
            <person name="Ito T."/>
            <person name="Fujiyama A."/>
            <person name="Inagaki F."/>
            <person name="Takami H."/>
        </authorList>
    </citation>
    <scope>NUCLEOTIDE SEQUENCE</scope>
    <source>
        <strain evidence="1">Expedition CK06-06</strain>
    </source>
</reference>
<dbReference type="InterPro" id="IPR011059">
    <property type="entry name" value="Metal-dep_hydrolase_composite"/>
</dbReference>
<sequence length="156" mass="16357">MLRPYQTILLAIILGTIAPCVMASPEIPGSPQTRPLLLVGGTIHPVAGEVLQQGELLFADGRIVAVGRQLDAPADTERVDVTGKHVYPGLFDAYTNMGLIEINAVRATNDLAETGEVNPNVRAEVAVNPDSELIPVARSAGVLLCLTAPQGQLISG</sequence>
<gene>
    <name evidence="1" type="ORF">S01H1_72926</name>
</gene>
<evidence type="ECO:0008006" key="2">
    <source>
        <dbReference type="Google" id="ProtNLM"/>
    </source>
</evidence>
<proteinExistence type="predicted"/>
<feature type="non-terminal residue" evidence="1">
    <location>
        <position position="156"/>
    </location>
</feature>
<dbReference type="EMBL" id="BARS01048688">
    <property type="protein sequence ID" value="GAG39166.1"/>
    <property type="molecule type" value="Genomic_DNA"/>
</dbReference>
<dbReference type="GO" id="GO:0016810">
    <property type="term" value="F:hydrolase activity, acting on carbon-nitrogen (but not peptide) bonds"/>
    <property type="evidence" value="ECO:0007669"/>
    <property type="project" value="InterPro"/>
</dbReference>
<evidence type="ECO:0000313" key="1">
    <source>
        <dbReference type="EMBL" id="GAG39166.1"/>
    </source>
</evidence>
<dbReference type="SUPFAM" id="SSF51338">
    <property type="entry name" value="Composite domain of metallo-dependent hydrolases"/>
    <property type="match status" value="1"/>
</dbReference>
<accession>X0YR34</accession>
<protein>
    <recommendedName>
        <fullName evidence="2">Amidohydrolase-related domain-containing protein</fullName>
    </recommendedName>
</protein>